<evidence type="ECO:0000256" key="7">
    <source>
        <dbReference type="ARBA" id="ARBA00022989"/>
    </source>
</evidence>
<dbReference type="NCBIfam" id="TIGR00380">
    <property type="entry name" value="cobal_cbiB"/>
    <property type="match status" value="1"/>
</dbReference>
<evidence type="ECO:0000256" key="1">
    <source>
        <dbReference type="ARBA" id="ARBA00004651"/>
    </source>
</evidence>
<evidence type="ECO:0000256" key="3">
    <source>
        <dbReference type="ARBA" id="ARBA00006263"/>
    </source>
</evidence>
<comment type="subcellular location">
    <subcellularLocation>
        <location evidence="1 9">Cell membrane</location>
        <topology evidence="1 9">Multi-pass membrane protein</topology>
    </subcellularLocation>
</comment>
<evidence type="ECO:0000256" key="9">
    <source>
        <dbReference type="HAMAP-Rule" id="MF_00024"/>
    </source>
</evidence>
<evidence type="ECO:0000256" key="5">
    <source>
        <dbReference type="ARBA" id="ARBA00022573"/>
    </source>
</evidence>
<dbReference type="PANTHER" id="PTHR34308:SF1">
    <property type="entry name" value="COBALAMIN BIOSYNTHESIS PROTEIN CBIB"/>
    <property type="match status" value="1"/>
</dbReference>
<dbReference type="PANTHER" id="PTHR34308">
    <property type="entry name" value="COBALAMIN BIOSYNTHESIS PROTEIN CBIB"/>
    <property type="match status" value="1"/>
</dbReference>
<keyword evidence="4 9" id="KW-1003">Cell membrane</keyword>
<comment type="pathway">
    <text evidence="2 9">Cofactor biosynthesis; adenosylcobalamin biosynthesis.</text>
</comment>
<feature type="transmembrane region" description="Helical" evidence="9">
    <location>
        <begin position="67"/>
        <end position="95"/>
    </location>
</feature>
<evidence type="ECO:0000256" key="8">
    <source>
        <dbReference type="ARBA" id="ARBA00023136"/>
    </source>
</evidence>
<reference evidence="10" key="1">
    <citation type="submission" date="2021-12" db="EMBL/GenBank/DDBJ databases">
        <title>Discovery of the Pendulisporaceae a myxobacterial family with distinct sporulation behavior and unique specialized metabolism.</title>
        <authorList>
            <person name="Garcia R."/>
            <person name="Popoff A."/>
            <person name="Bader C.D."/>
            <person name="Loehr J."/>
            <person name="Walesch S."/>
            <person name="Walt C."/>
            <person name="Boldt J."/>
            <person name="Bunk B."/>
            <person name="Haeckl F.J.F.P.J."/>
            <person name="Gunesch A.P."/>
            <person name="Birkelbach J."/>
            <person name="Nuebel U."/>
            <person name="Pietschmann T."/>
            <person name="Bach T."/>
            <person name="Mueller R."/>
        </authorList>
    </citation>
    <scope>NUCLEOTIDE SEQUENCE</scope>
    <source>
        <strain evidence="10">MSr11367</strain>
    </source>
</reference>
<keyword evidence="5 9" id="KW-0169">Cobalamin biosynthesis</keyword>
<evidence type="ECO:0000256" key="6">
    <source>
        <dbReference type="ARBA" id="ARBA00022692"/>
    </source>
</evidence>
<organism evidence="10 11">
    <name type="scientific">Pendulispora rubella</name>
    <dbReference type="NCBI Taxonomy" id="2741070"/>
    <lineage>
        <taxon>Bacteria</taxon>
        <taxon>Pseudomonadati</taxon>
        <taxon>Myxococcota</taxon>
        <taxon>Myxococcia</taxon>
        <taxon>Myxococcales</taxon>
        <taxon>Sorangiineae</taxon>
        <taxon>Pendulisporaceae</taxon>
        <taxon>Pendulispora</taxon>
    </lineage>
</organism>
<evidence type="ECO:0000313" key="10">
    <source>
        <dbReference type="EMBL" id="WXB05413.1"/>
    </source>
</evidence>
<sequence>MMAPLALAAAYALDSAFGEPPNRLHPVAWMGSVITRARRWALGSDETRAGRWGQLARGAVVALAIPAAFAVAAHVLVGALGPSTWLGAVGTALLLKPMFAVRALRDAAYAVRDALERGDLASARRGLGSLCSRKADDLEHEALVAATVESIAENISDSVVAPLLFFACFGLEGAVFYRAVNTLDAMMGYHGHLEYAGKAAARLDDLANLVPARFTAWLLLLAGALTGARVGRGIAILRRDGSRTESPNAGWPMATMAGLLGVRLTKAGHYALGDAVHALAPSHITAAWRIASLAAFGSLVTSALLSRYLHG</sequence>
<dbReference type="EMBL" id="CP089983">
    <property type="protein sequence ID" value="WXB05413.1"/>
    <property type="molecule type" value="Genomic_DNA"/>
</dbReference>
<dbReference type="RefSeq" id="WP_394835059.1">
    <property type="nucleotide sequence ID" value="NZ_CP089929.1"/>
</dbReference>
<evidence type="ECO:0000256" key="4">
    <source>
        <dbReference type="ARBA" id="ARBA00022475"/>
    </source>
</evidence>
<evidence type="ECO:0000256" key="2">
    <source>
        <dbReference type="ARBA" id="ARBA00004953"/>
    </source>
</evidence>
<name>A0ABZ2L640_9BACT</name>
<protein>
    <recommendedName>
        <fullName evidence="9">Cobalamin biosynthesis protein CobD</fullName>
    </recommendedName>
</protein>
<evidence type="ECO:0000313" key="11">
    <source>
        <dbReference type="Proteomes" id="UP001374803"/>
    </source>
</evidence>
<keyword evidence="6 9" id="KW-0812">Transmembrane</keyword>
<dbReference type="Pfam" id="PF03186">
    <property type="entry name" value="CobD_Cbib"/>
    <property type="match status" value="1"/>
</dbReference>
<gene>
    <name evidence="10" type="primary">cbiB</name>
    <name evidence="9" type="synonym">cobD</name>
    <name evidence="10" type="ORF">LVJ94_52030</name>
</gene>
<proteinExistence type="inferred from homology"/>
<comment type="function">
    <text evidence="9">Converts cobyric acid to cobinamide by the addition of aminopropanol on the F carboxylic group.</text>
</comment>
<comment type="caution">
    <text evidence="9">Lacks conserved residue(s) required for the propagation of feature annotation.</text>
</comment>
<comment type="similarity">
    <text evidence="3 9">Belongs to the CobD/CbiB family.</text>
</comment>
<dbReference type="HAMAP" id="MF_00024">
    <property type="entry name" value="CobD_CbiB"/>
    <property type="match status" value="1"/>
</dbReference>
<feature type="transmembrane region" description="Helical" evidence="9">
    <location>
        <begin position="159"/>
        <end position="180"/>
    </location>
</feature>
<accession>A0ABZ2L640</accession>
<dbReference type="Proteomes" id="UP001374803">
    <property type="component" value="Chromosome"/>
</dbReference>
<dbReference type="InterPro" id="IPR004485">
    <property type="entry name" value="Cobalamin_biosynth_CobD/CbiB"/>
</dbReference>
<keyword evidence="8 9" id="KW-0472">Membrane</keyword>
<keyword evidence="7 9" id="KW-1133">Transmembrane helix</keyword>
<keyword evidence="11" id="KW-1185">Reference proteome</keyword>
<feature type="transmembrane region" description="Helical" evidence="9">
    <location>
        <begin position="214"/>
        <end position="237"/>
    </location>
</feature>